<gene>
    <name evidence="4" type="ORF">DI536_21970</name>
</gene>
<dbReference type="SMART" id="SM00028">
    <property type="entry name" value="TPR"/>
    <property type="match status" value="5"/>
</dbReference>
<dbReference type="Proteomes" id="UP000249061">
    <property type="component" value="Unassembled WGS sequence"/>
</dbReference>
<dbReference type="Pfam" id="PF13432">
    <property type="entry name" value="TPR_16"/>
    <property type="match status" value="1"/>
</dbReference>
<proteinExistence type="predicted"/>
<evidence type="ECO:0000313" key="4">
    <source>
        <dbReference type="EMBL" id="PZR09607.1"/>
    </source>
</evidence>
<evidence type="ECO:0000256" key="3">
    <source>
        <dbReference type="SAM" id="SignalP"/>
    </source>
</evidence>
<dbReference type="InterPro" id="IPR011990">
    <property type="entry name" value="TPR-like_helical_dom_sf"/>
</dbReference>
<evidence type="ECO:0000313" key="5">
    <source>
        <dbReference type="Proteomes" id="UP000249061"/>
    </source>
</evidence>
<organism evidence="4 5">
    <name type="scientific">Archangium gephyra</name>
    <dbReference type="NCBI Taxonomy" id="48"/>
    <lineage>
        <taxon>Bacteria</taxon>
        <taxon>Pseudomonadati</taxon>
        <taxon>Myxococcota</taxon>
        <taxon>Myxococcia</taxon>
        <taxon>Myxococcales</taxon>
        <taxon>Cystobacterineae</taxon>
        <taxon>Archangiaceae</taxon>
        <taxon>Archangium</taxon>
    </lineage>
</organism>
<dbReference type="AlphaFoldDB" id="A0A2W5T6R1"/>
<keyword evidence="3" id="KW-0732">Signal</keyword>
<evidence type="ECO:0000256" key="1">
    <source>
        <dbReference type="PROSITE-ProRule" id="PRU00339"/>
    </source>
</evidence>
<dbReference type="InterPro" id="IPR019734">
    <property type="entry name" value="TPR_rpt"/>
</dbReference>
<dbReference type="PROSITE" id="PS50005">
    <property type="entry name" value="TPR"/>
    <property type="match status" value="1"/>
</dbReference>
<reference evidence="4 5" key="1">
    <citation type="submission" date="2017-08" db="EMBL/GenBank/DDBJ databases">
        <title>Infants hospitalized years apart are colonized by the same room-sourced microbial strains.</title>
        <authorList>
            <person name="Brooks B."/>
            <person name="Olm M.R."/>
            <person name="Firek B.A."/>
            <person name="Baker R."/>
            <person name="Thomas B.C."/>
            <person name="Morowitz M.J."/>
            <person name="Banfield J.F."/>
        </authorList>
    </citation>
    <scope>NUCLEOTIDE SEQUENCE [LARGE SCALE GENOMIC DNA]</scope>
    <source>
        <strain evidence="4">S2_003_000_R2_14</strain>
    </source>
</reference>
<dbReference type="Gene3D" id="1.25.40.10">
    <property type="entry name" value="Tetratricopeptide repeat domain"/>
    <property type="match status" value="2"/>
</dbReference>
<feature type="signal peptide" evidence="3">
    <location>
        <begin position="1"/>
        <end position="21"/>
    </location>
</feature>
<comment type="caution">
    <text evidence="4">The sequence shown here is derived from an EMBL/GenBank/DDBJ whole genome shotgun (WGS) entry which is preliminary data.</text>
</comment>
<keyword evidence="2" id="KW-0175">Coiled coil</keyword>
<feature type="chain" id="PRO_5016132609" evidence="3">
    <location>
        <begin position="22"/>
        <end position="780"/>
    </location>
</feature>
<sequence length="780" mass="89020">MNRWAPAFITVALFVSGPALAQKAKRSPAELQAQVEEIARQLEIARNNLVLVEKQYTLREETSDEAAQQQRFSDGEVQYLLNDYSTAAVLFYDLVANADFQKNRRYPDALFYLADSLYQQKNYLGSRLYLRQLLQLRAGHYKEALARYLEIAGRLNEFNGIDEYINQARGLSGGQLPPELTYVYAKWLFRRTDLSMEERVSRSRPVFQSLADDATGPFHLQASYFIGVGFVRLKQWDQAVARFLAVSQAQPRDDKERTVMEMADLSLGRVYFETGKYDEAIDRYARINQRSDSFPDALYEVAWSYVRKGELERAKNATEVLLLVAEDSVLAPEAKILQGTLQQKLAKYDEAIDTYNQVINTYAPVRDEIDALLTVNQDPVKYFDELLARNEKSLDVTKLLPPVALKWASTRNEVSDAVEITSALDQSRRGIEESRAIADRILKSLEERGVESFPVLQEGYTRADAVDTQLTRAEASLTQIEESLVDTQLAADQRDQLTQLKQKQAELKTRIDTLPTTDAQVRARRERMQAIIDSLEKQAFQLGVELQSQAAQLTAIRKFVDDTRKQRKDKPEDEKAFLEKVTLEQRALDATATDLDELRMQLLAERNNADKAVGGEGQLKTEYEQVLEQERQLLLNARRGLSPDAQQVLLRADVVRADATALKERVARSKTIVRQRVQQKASRLREQVLAEQQLLEGYRSETARVTGDTRNLVGRIAFDSFKRVRQSFYDLVLKADVGVVDVAFQRKQDKTGSIQKLATQKDRELKQLDDEFKEVLKDVE</sequence>
<feature type="coiled-coil region" evidence="2">
    <location>
        <begin position="674"/>
        <end position="701"/>
    </location>
</feature>
<feature type="repeat" description="TPR" evidence="1">
    <location>
        <begin position="261"/>
        <end position="294"/>
    </location>
</feature>
<evidence type="ECO:0000256" key="2">
    <source>
        <dbReference type="SAM" id="Coils"/>
    </source>
</evidence>
<accession>A0A2W5T6R1</accession>
<dbReference type="SUPFAM" id="SSF48452">
    <property type="entry name" value="TPR-like"/>
    <property type="match status" value="1"/>
</dbReference>
<keyword evidence="1" id="KW-0802">TPR repeat</keyword>
<protein>
    <submittedName>
        <fullName evidence="4">Uncharacterized protein</fullName>
    </submittedName>
</protein>
<dbReference type="Pfam" id="PF13174">
    <property type="entry name" value="TPR_6"/>
    <property type="match status" value="1"/>
</dbReference>
<name>A0A2W5T6R1_9BACT</name>
<dbReference type="EMBL" id="QFQP01000020">
    <property type="protein sequence ID" value="PZR09607.1"/>
    <property type="molecule type" value="Genomic_DNA"/>
</dbReference>